<proteinExistence type="inferred from homology"/>
<reference evidence="12 13" key="1">
    <citation type="submission" date="2016-10" db="EMBL/GenBank/DDBJ databases">
        <authorList>
            <person name="de Groot N.N."/>
        </authorList>
    </citation>
    <scope>NUCLEOTIDE SEQUENCE [LARGE SCALE GENOMIC DNA]</scope>
    <source>
        <strain evidence="12 13">DSM 6059</strain>
    </source>
</reference>
<feature type="binding site" evidence="8">
    <location>
        <begin position="385"/>
        <end position="387"/>
    </location>
    <ligand>
        <name>ATP</name>
        <dbReference type="ChEBI" id="CHEBI:30616"/>
    </ligand>
</feature>
<comment type="cofactor">
    <cofactor evidence="8">
        <name>Mg(2+)</name>
        <dbReference type="ChEBI" id="CHEBI:18420"/>
    </cofactor>
</comment>
<dbReference type="GO" id="GO:0005524">
    <property type="term" value="F:ATP binding"/>
    <property type="evidence" value="ECO:0007669"/>
    <property type="project" value="UniProtKB-KW"/>
</dbReference>
<evidence type="ECO:0000256" key="1">
    <source>
        <dbReference type="ARBA" id="ARBA00006432"/>
    </source>
</evidence>
<feature type="binding site" evidence="8">
    <location>
        <position position="582"/>
    </location>
    <ligand>
        <name>CoA</name>
        <dbReference type="ChEBI" id="CHEBI:57287"/>
    </ligand>
</feature>
<dbReference type="Pfam" id="PF16177">
    <property type="entry name" value="ACAS_N"/>
    <property type="match status" value="1"/>
</dbReference>
<feature type="domain" description="AMP-binding enzyme C-terminal" evidence="10">
    <location>
        <begin position="529"/>
        <end position="607"/>
    </location>
</feature>
<dbReference type="Pfam" id="PF13193">
    <property type="entry name" value="AMP-binding_C"/>
    <property type="match status" value="1"/>
</dbReference>
<protein>
    <recommendedName>
        <fullName evidence="8">Acetyl-coenzyme A synthetase</fullName>
        <shortName evidence="8">AcCoA synthetase</shortName>
        <shortName evidence="8">Acs</shortName>
        <ecNumber evidence="8">6.2.1.1</ecNumber>
    </recommendedName>
    <alternativeName>
        <fullName evidence="8">Acetate--CoA ligase</fullName>
    </alternativeName>
    <alternativeName>
        <fullName evidence="8">Acyl-activating enzyme</fullName>
    </alternativeName>
</protein>
<feature type="binding site" evidence="8">
    <location>
        <position position="535"/>
    </location>
    <ligand>
        <name>Mg(2+)</name>
        <dbReference type="ChEBI" id="CHEBI:18420"/>
    </ligand>
</feature>
<evidence type="ECO:0000256" key="5">
    <source>
        <dbReference type="ARBA" id="ARBA00022840"/>
    </source>
</evidence>
<comment type="catalytic activity">
    <reaction evidence="8">
        <text>acetate + ATP + CoA = acetyl-CoA + AMP + diphosphate</text>
        <dbReference type="Rhea" id="RHEA:23176"/>
        <dbReference type="ChEBI" id="CHEBI:30089"/>
        <dbReference type="ChEBI" id="CHEBI:30616"/>
        <dbReference type="ChEBI" id="CHEBI:33019"/>
        <dbReference type="ChEBI" id="CHEBI:57287"/>
        <dbReference type="ChEBI" id="CHEBI:57288"/>
        <dbReference type="ChEBI" id="CHEBI:456215"/>
        <dbReference type="EC" id="6.2.1.1"/>
    </reaction>
</comment>
<dbReference type="CDD" id="cd05966">
    <property type="entry name" value="ACS"/>
    <property type="match status" value="1"/>
</dbReference>
<feature type="binding site" evidence="8">
    <location>
        <position position="537"/>
    </location>
    <ligand>
        <name>Mg(2+)</name>
        <dbReference type="ChEBI" id="CHEBI:18420"/>
    </ligand>
</feature>
<feature type="binding site" evidence="8">
    <location>
        <position position="513"/>
    </location>
    <ligand>
        <name>ATP</name>
        <dbReference type="ChEBI" id="CHEBI:30616"/>
    </ligand>
</feature>
<comment type="caution">
    <text evidence="8">Lacks conserved residue(s) required for the propagation of feature annotation.</text>
</comment>
<evidence type="ECO:0000256" key="3">
    <source>
        <dbReference type="ARBA" id="ARBA00022723"/>
    </source>
</evidence>
<comment type="function">
    <text evidence="8">Catalyzes the conversion of acetate into acetyl-CoA (AcCoA), an essential intermediate at the junction of anabolic and catabolic pathways. AcsA undergoes a two-step reaction. In the first half reaction, AcsA combines acetate with ATP to form acetyl-adenylate (AcAMP) intermediate. In the second half reaction, it can then transfer the acetyl group from AcAMP to the sulfhydryl group of CoA, forming the product AcCoA.</text>
</comment>
<dbReference type="GO" id="GO:0046872">
    <property type="term" value="F:metal ion binding"/>
    <property type="evidence" value="ECO:0007669"/>
    <property type="project" value="UniProtKB-KW"/>
</dbReference>
<dbReference type="GO" id="GO:0005829">
    <property type="term" value="C:cytosol"/>
    <property type="evidence" value="ECO:0007669"/>
    <property type="project" value="TreeGrafter"/>
</dbReference>
<keyword evidence="7 8" id="KW-0007">Acetylation</keyword>
<evidence type="ECO:0000259" key="11">
    <source>
        <dbReference type="Pfam" id="PF16177"/>
    </source>
</evidence>
<dbReference type="InterPro" id="IPR042099">
    <property type="entry name" value="ANL_N_sf"/>
</dbReference>
<feature type="binding site" evidence="8">
    <location>
        <begin position="409"/>
        <end position="414"/>
    </location>
    <ligand>
        <name>ATP</name>
        <dbReference type="ChEBI" id="CHEBI:30616"/>
    </ligand>
</feature>
<evidence type="ECO:0000256" key="2">
    <source>
        <dbReference type="ARBA" id="ARBA00022598"/>
    </source>
</evidence>
<keyword evidence="2 8" id="KW-0436">Ligase</keyword>
<comment type="PTM">
    <text evidence="8">Acetylated. Deacetylation by the SIR2-homolog deacetylase activates the enzyme.</text>
</comment>
<dbReference type="RefSeq" id="WP_091979013.1">
    <property type="nucleotide sequence ID" value="NZ_FOLO01000001.1"/>
</dbReference>
<dbReference type="GO" id="GO:0019427">
    <property type="term" value="P:acetyl-CoA biosynthetic process from acetate"/>
    <property type="evidence" value="ECO:0007669"/>
    <property type="project" value="UniProtKB-UniRule"/>
</dbReference>
<evidence type="ECO:0000313" key="12">
    <source>
        <dbReference type="EMBL" id="SFB82559.1"/>
    </source>
</evidence>
<evidence type="ECO:0000256" key="4">
    <source>
        <dbReference type="ARBA" id="ARBA00022741"/>
    </source>
</evidence>
<feature type="modified residue" description="N6-acetyllysine" evidence="8">
    <location>
        <position position="607"/>
    </location>
</feature>
<dbReference type="FunFam" id="3.40.50.12780:FF:000001">
    <property type="entry name" value="Acetyl-coenzyme A synthetase"/>
    <property type="match status" value="1"/>
</dbReference>
<dbReference type="PANTHER" id="PTHR24095:SF243">
    <property type="entry name" value="ACETYL-COENZYME A SYNTHETASE"/>
    <property type="match status" value="1"/>
</dbReference>
<feature type="binding site" evidence="8">
    <location>
        <position position="540"/>
    </location>
    <ligand>
        <name>Mg(2+)</name>
        <dbReference type="ChEBI" id="CHEBI:18420"/>
    </ligand>
</feature>
<comment type="similarity">
    <text evidence="1 8">Belongs to the ATP-dependent AMP-binding enzyme family.</text>
</comment>
<keyword evidence="4 8" id="KW-0547">Nucleotide-binding</keyword>
<feature type="binding site" evidence="8">
    <location>
        <position position="309"/>
    </location>
    <ligand>
        <name>CoA</name>
        <dbReference type="ChEBI" id="CHEBI:57287"/>
    </ligand>
</feature>
<keyword evidence="13" id="KW-1185">Reference proteome</keyword>
<dbReference type="InterPro" id="IPR025110">
    <property type="entry name" value="AMP-bd_C"/>
</dbReference>
<dbReference type="Gene3D" id="3.30.300.30">
    <property type="match status" value="1"/>
</dbReference>
<dbReference type="EC" id="6.2.1.1" evidence="8"/>
<dbReference type="GO" id="GO:0016208">
    <property type="term" value="F:AMP binding"/>
    <property type="evidence" value="ECO:0007669"/>
    <property type="project" value="InterPro"/>
</dbReference>
<accession>A0A1I1E5P2</accession>
<dbReference type="OrthoDB" id="9803968at2"/>
<dbReference type="HAMAP" id="MF_01123">
    <property type="entry name" value="Ac_CoA_synth"/>
    <property type="match status" value="1"/>
</dbReference>
<dbReference type="FunFam" id="3.30.300.30:FF:000004">
    <property type="entry name" value="Acetyl-coenzyme A synthetase"/>
    <property type="match status" value="1"/>
</dbReference>
<evidence type="ECO:0000256" key="7">
    <source>
        <dbReference type="ARBA" id="ARBA00022990"/>
    </source>
</evidence>
<sequence>MSQSIYPIPSSIKEAAIINEAKYQELYKWSIEDPDAFWQEQGQRLDWFRPYTKAKNTSFDKGHIDIKWYEDGQLNASYNCIDRHLKNKADKVALIWEGDNPESVEHITYQKLHDEVCKLANGLRKLGVKKGDCVAIYMPMTPQAIYAMQACARIGAVHSVVFGGFSPSAIADRIKNSNAKVVLTSDQGRRAGNVVPLKANVDEAVSQDSVTSIEHVVVHQLTGGEVDWNEKDIWWHDLVADEATSCEPELMDAEDPLFILYTSGSTGQPKGVVHTTGGYLVYTSLTHEYVFDLKEGDVFWCSADVGWITGHSYIAYGPLANGCTQVLFEGVPTYPSAGRMGEIVDKHNVSILYTAPTAIRALMAKGDEPTASSNRESLRILGSVGEPINPEAWSWYYEKIGNGKCPIVDTWWQTETGGMMITPLPGATQMKPGSATRPFFGIAPALFDAQGNALEGEAEGNLVILDSWPAQARTVYGDHERFEQTYFSAYPGVYFTGDGCRRDEDGYYWITGRVDDVLNVSGHRLGTAEIESALVAHTAVAEAAVVGYPHEIKGQGIYVYLTPNDGITITDELTKEVRNHVRKELSPIASPDMIQWSPGLPKTRSGKIMRRILRKIAANEHQQLGDTSTLADPTVVEELIENRLNC</sequence>
<dbReference type="InterPro" id="IPR045851">
    <property type="entry name" value="AMP-bd_C_sf"/>
</dbReference>
<evidence type="ECO:0000259" key="9">
    <source>
        <dbReference type="Pfam" id="PF00501"/>
    </source>
</evidence>
<feature type="binding site" evidence="8">
    <location>
        <position position="521"/>
    </location>
    <ligand>
        <name>CoA</name>
        <dbReference type="ChEBI" id="CHEBI:57287"/>
    </ligand>
</feature>
<dbReference type="Pfam" id="PF00501">
    <property type="entry name" value="AMP-binding"/>
    <property type="match status" value="1"/>
</dbReference>
<gene>
    <name evidence="8" type="primary">acsA</name>
    <name evidence="12" type="ORF">SAMN02745724_00238</name>
</gene>
<dbReference type="InterPro" id="IPR011904">
    <property type="entry name" value="Ac_CoA_lig"/>
</dbReference>
<dbReference type="STRING" id="1123010.SAMN02745724_00238"/>
<dbReference type="GO" id="GO:0003987">
    <property type="term" value="F:acetate-CoA ligase activity"/>
    <property type="evidence" value="ECO:0007669"/>
    <property type="project" value="UniProtKB-UniRule"/>
</dbReference>
<dbReference type="InterPro" id="IPR020845">
    <property type="entry name" value="AMP-binding_CS"/>
</dbReference>
<dbReference type="NCBIfam" id="NF001208">
    <property type="entry name" value="PRK00174.1"/>
    <property type="match status" value="1"/>
</dbReference>
<feature type="binding site" evidence="8">
    <location>
        <position position="524"/>
    </location>
    <ligand>
        <name>ATP</name>
        <dbReference type="ChEBI" id="CHEBI:30616"/>
    </ligand>
</feature>
<feature type="binding site" evidence="8">
    <location>
        <begin position="190"/>
        <end position="193"/>
    </location>
    <ligand>
        <name>CoA</name>
        <dbReference type="ChEBI" id="CHEBI:57287"/>
    </ligand>
</feature>
<dbReference type="PANTHER" id="PTHR24095">
    <property type="entry name" value="ACETYL-COENZYME A SYNTHETASE"/>
    <property type="match status" value="1"/>
</dbReference>
<keyword evidence="5 8" id="KW-0067">ATP-binding</keyword>
<evidence type="ECO:0000256" key="8">
    <source>
        <dbReference type="HAMAP-Rule" id="MF_01123"/>
    </source>
</evidence>
<feature type="binding site" evidence="8">
    <location>
        <position position="498"/>
    </location>
    <ligand>
        <name>ATP</name>
        <dbReference type="ChEBI" id="CHEBI:30616"/>
    </ligand>
</feature>
<name>A0A1I1E5P2_9GAMM</name>
<dbReference type="Gene3D" id="3.40.50.12780">
    <property type="entry name" value="N-terminal domain of ligase-like"/>
    <property type="match status" value="1"/>
</dbReference>
<dbReference type="PROSITE" id="PS00455">
    <property type="entry name" value="AMP_BINDING"/>
    <property type="match status" value="1"/>
</dbReference>
<dbReference type="Proteomes" id="UP000198862">
    <property type="component" value="Unassembled WGS sequence"/>
</dbReference>
<dbReference type="InterPro" id="IPR000873">
    <property type="entry name" value="AMP-dep_synth/lig_dom"/>
</dbReference>
<organism evidence="12 13">
    <name type="scientific">Pseudoalteromonas denitrificans DSM 6059</name>
    <dbReference type="NCBI Taxonomy" id="1123010"/>
    <lineage>
        <taxon>Bacteria</taxon>
        <taxon>Pseudomonadati</taxon>
        <taxon>Pseudomonadota</taxon>
        <taxon>Gammaproteobacteria</taxon>
        <taxon>Alteromonadales</taxon>
        <taxon>Pseudoalteromonadaceae</taxon>
        <taxon>Pseudoalteromonas</taxon>
    </lineage>
</organism>
<dbReference type="InterPro" id="IPR032387">
    <property type="entry name" value="ACAS_N"/>
</dbReference>
<evidence type="ECO:0000313" key="13">
    <source>
        <dbReference type="Proteomes" id="UP000198862"/>
    </source>
</evidence>
<evidence type="ECO:0000256" key="6">
    <source>
        <dbReference type="ARBA" id="ARBA00022842"/>
    </source>
</evidence>
<dbReference type="NCBIfam" id="TIGR02188">
    <property type="entry name" value="Ac_CoA_lig_AcsA"/>
    <property type="match status" value="1"/>
</dbReference>
<keyword evidence="6 8" id="KW-0460">Magnesium</keyword>
<dbReference type="SUPFAM" id="SSF56801">
    <property type="entry name" value="Acetyl-CoA synthetase-like"/>
    <property type="match status" value="1"/>
</dbReference>
<feature type="domain" description="AMP-dependent synthetase/ligase" evidence="9">
    <location>
        <begin position="82"/>
        <end position="464"/>
    </location>
</feature>
<evidence type="ECO:0000259" key="10">
    <source>
        <dbReference type="Pfam" id="PF13193"/>
    </source>
</evidence>
<feature type="domain" description="Acetyl-coenzyme A synthetase N-terminal" evidence="11">
    <location>
        <begin position="23"/>
        <end position="80"/>
    </location>
</feature>
<keyword evidence="3 8" id="KW-0479">Metal-binding</keyword>
<dbReference type="AlphaFoldDB" id="A0A1I1E5P2"/>
<dbReference type="EMBL" id="FOLO01000001">
    <property type="protein sequence ID" value="SFB82559.1"/>
    <property type="molecule type" value="Genomic_DNA"/>
</dbReference>